<dbReference type="InterPro" id="IPR016688">
    <property type="entry name" value="MscS-like_plants/fungi"/>
</dbReference>
<comment type="similarity">
    <text evidence="2">Belongs to the MscS (TC 1.A.23) family.</text>
</comment>
<protein>
    <recommendedName>
        <fullName evidence="10">Mechanosensitive ion channel MscS domain-containing protein</fullName>
    </recommendedName>
</protein>
<dbReference type="GO" id="GO:0050982">
    <property type="term" value="P:detection of mechanical stimulus"/>
    <property type="evidence" value="ECO:0007669"/>
    <property type="project" value="UniProtKB-ARBA"/>
</dbReference>
<accession>A0A9Q1GQW9</accession>
<evidence type="ECO:0000256" key="8">
    <source>
        <dbReference type="ARBA" id="ARBA00023303"/>
    </source>
</evidence>
<dbReference type="GO" id="GO:0005886">
    <property type="term" value="C:plasma membrane"/>
    <property type="evidence" value="ECO:0007669"/>
    <property type="project" value="TreeGrafter"/>
</dbReference>
<dbReference type="InterPro" id="IPR006685">
    <property type="entry name" value="MscS_channel_2nd"/>
</dbReference>
<dbReference type="FunFam" id="2.30.30.60:FF:000003">
    <property type="entry name" value="Predicted mechanosensitive ion channel"/>
    <property type="match status" value="1"/>
</dbReference>
<comment type="subcellular location">
    <subcellularLocation>
        <location evidence="1">Membrane</location>
        <topology evidence="1">Multi-pass membrane protein</topology>
    </subcellularLocation>
</comment>
<proteinExistence type="inferred from homology"/>
<evidence type="ECO:0000259" key="10">
    <source>
        <dbReference type="Pfam" id="PF00924"/>
    </source>
</evidence>
<dbReference type="GO" id="GO:0006820">
    <property type="term" value="P:monoatomic anion transport"/>
    <property type="evidence" value="ECO:0007669"/>
    <property type="project" value="TreeGrafter"/>
</dbReference>
<dbReference type="GO" id="GO:0008381">
    <property type="term" value="F:mechanosensitive monoatomic ion channel activity"/>
    <property type="evidence" value="ECO:0007669"/>
    <property type="project" value="TreeGrafter"/>
</dbReference>
<dbReference type="InterPro" id="IPR023408">
    <property type="entry name" value="MscS_beta-dom_sf"/>
</dbReference>
<dbReference type="PANTHER" id="PTHR31618">
    <property type="entry name" value="MECHANOSENSITIVE ION CHANNEL PROTEIN 5"/>
    <property type="match status" value="1"/>
</dbReference>
<feature type="transmembrane region" description="Helical" evidence="9">
    <location>
        <begin position="114"/>
        <end position="138"/>
    </location>
</feature>
<evidence type="ECO:0000256" key="4">
    <source>
        <dbReference type="ARBA" id="ARBA00022692"/>
    </source>
</evidence>
<dbReference type="PANTHER" id="PTHR31618:SF1">
    <property type="entry name" value="EF-HAND DOMAIN-CONTAINING PROTEIN"/>
    <property type="match status" value="1"/>
</dbReference>
<evidence type="ECO:0000256" key="2">
    <source>
        <dbReference type="ARBA" id="ARBA00008017"/>
    </source>
</evidence>
<dbReference type="InterPro" id="IPR010920">
    <property type="entry name" value="LSM_dom_sf"/>
</dbReference>
<name>A0A9Q1GQW9_9CARY</name>
<keyword evidence="6" id="KW-0406">Ion transport</keyword>
<keyword evidence="7 9" id="KW-0472">Membrane</keyword>
<keyword evidence="3" id="KW-0813">Transport</keyword>
<comment type="caution">
    <text evidence="11">The sequence shown here is derived from an EMBL/GenBank/DDBJ whole genome shotgun (WGS) entry which is preliminary data.</text>
</comment>
<dbReference type="AlphaFoldDB" id="A0A9Q1GQW9"/>
<dbReference type="Gene3D" id="2.30.30.60">
    <property type="match status" value="1"/>
</dbReference>
<organism evidence="11 12">
    <name type="scientific">Carnegiea gigantea</name>
    <dbReference type="NCBI Taxonomy" id="171969"/>
    <lineage>
        <taxon>Eukaryota</taxon>
        <taxon>Viridiplantae</taxon>
        <taxon>Streptophyta</taxon>
        <taxon>Embryophyta</taxon>
        <taxon>Tracheophyta</taxon>
        <taxon>Spermatophyta</taxon>
        <taxon>Magnoliopsida</taxon>
        <taxon>eudicotyledons</taxon>
        <taxon>Gunneridae</taxon>
        <taxon>Pentapetalae</taxon>
        <taxon>Caryophyllales</taxon>
        <taxon>Cactineae</taxon>
        <taxon>Cactaceae</taxon>
        <taxon>Cactoideae</taxon>
        <taxon>Echinocereeae</taxon>
        <taxon>Carnegiea</taxon>
    </lineage>
</organism>
<dbReference type="Proteomes" id="UP001153076">
    <property type="component" value="Unassembled WGS sequence"/>
</dbReference>
<sequence length="323" mass="37413">MYSATAYKSRTLLLFFRCGTLVRDTLPTQSCDAVVTDGAPCLPCPSKRLTRHRSRVNAFRERRALSLTLNDTKTAVIKLHKIVNVLVSIIIILIAATSLNIITTKSLVFLSSQIVLVAFVFGNTCKNVFECIIFLFVIHPFDVGDRCEIDGVQMVVEEMNILTTVFLRYDNLKILFPNYILLTKPIHNFYRSPDMGDAIEFLFNIATPVEKITLMRQRITSYIENKKEHWYPNPMIILKDMESLHTLRIAVWLQHRINYQDIAERWTRRALLIEECIKIFRELDLEYRFYPVNVNVNSMSTLNYPLVPPHNWPTEGSKEIAHS</sequence>
<dbReference type="SUPFAM" id="SSF50182">
    <property type="entry name" value="Sm-like ribonucleoproteins"/>
    <property type="match status" value="1"/>
</dbReference>
<evidence type="ECO:0000256" key="1">
    <source>
        <dbReference type="ARBA" id="ARBA00004141"/>
    </source>
</evidence>
<keyword evidence="5 9" id="KW-1133">Transmembrane helix</keyword>
<evidence type="ECO:0000256" key="9">
    <source>
        <dbReference type="SAM" id="Phobius"/>
    </source>
</evidence>
<evidence type="ECO:0000256" key="3">
    <source>
        <dbReference type="ARBA" id="ARBA00022448"/>
    </source>
</evidence>
<keyword evidence="4 9" id="KW-0812">Transmembrane</keyword>
<reference evidence="11" key="1">
    <citation type="submission" date="2022-04" db="EMBL/GenBank/DDBJ databases">
        <title>Carnegiea gigantea Genome sequencing and assembly v2.</title>
        <authorList>
            <person name="Copetti D."/>
            <person name="Sanderson M.J."/>
            <person name="Burquez A."/>
            <person name="Wojciechowski M.F."/>
        </authorList>
    </citation>
    <scope>NUCLEOTIDE SEQUENCE</scope>
    <source>
        <strain evidence="11">SGP5-SGP5p</strain>
        <tissue evidence="11">Aerial part</tissue>
    </source>
</reference>
<feature type="domain" description="Mechanosensitive ion channel MscS" evidence="10">
    <location>
        <begin position="124"/>
        <end position="189"/>
    </location>
</feature>
<dbReference type="OrthoDB" id="544685at2759"/>
<keyword evidence="12" id="KW-1185">Reference proteome</keyword>
<gene>
    <name evidence="11" type="ORF">Cgig2_012979</name>
</gene>
<evidence type="ECO:0000313" key="12">
    <source>
        <dbReference type="Proteomes" id="UP001153076"/>
    </source>
</evidence>
<dbReference type="Pfam" id="PF00924">
    <property type="entry name" value="MS_channel_2nd"/>
    <property type="match status" value="1"/>
</dbReference>
<evidence type="ECO:0000256" key="6">
    <source>
        <dbReference type="ARBA" id="ARBA00023065"/>
    </source>
</evidence>
<evidence type="ECO:0000256" key="5">
    <source>
        <dbReference type="ARBA" id="ARBA00022989"/>
    </source>
</evidence>
<feature type="transmembrane region" description="Helical" evidence="9">
    <location>
        <begin position="82"/>
        <end position="102"/>
    </location>
</feature>
<dbReference type="EMBL" id="JAKOGI010001558">
    <property type="protein sequence ID" value="KAJ8425020.1"/>
    <property type="molecule type" value="Genomic_DNA"/>
</dbReference>
<keyword evidence="8" id="KW-0407">Ion channel</keyword>
<evidence type="ECO:0000313" key="11">
    <source>
        <dbReference type="EMBL" id="KAJ8425020.1"/>
    </source>
</evidence>
<evidence type="ECO:0000256" key="7">
    <source>
        <dbReference type="ARBA" id="ARBA00023136"/>
    </source>
</evidence>